<accession>A0A5J4Q058</accession>
<reference evidence="1 2" key="1">
    <citation type="submission" date="2019-03" db="EMBL/GenBank/DDBJ databases">
        <title>Single cell metagenomics reveals metabolic interactions within the superorganism composed of flagellate Streblomastix strix and complex community of Bacteroidetes bacteria on its surface.</title>
        <authorList>
            <person name="Treitli S.C."/>
            <person name="Kolisko M."/>
            <person name="Husnik F."/>
            <person name="Keeling P."/>
            <person name="Hampl V."/>
        </authorList>
    </citation>
    <scope>NUCLEOTIDE SEQUENCE [LARGE SCALE GENOMIC DNA]</scope>
    <source>
        <strain evidence="1">ST1C</strain>
    </source>
</reference>
<feature type="non-terminal residue" evidence="1">
    <location>
        <position position="110"/>
    </location>
</feature>
<evidence type="ECO:0000313" key="1">
    <source>
        <dbReference type="EMBL" id="KAA6314389.1"/>
    </source>
</evidence>
<proteinExistence type="predicted"/>
<sequence>LIGIDSIPIIEKFSGKSEDFAKVTFKMGFLDKMVKISEKHVFCKKFLIGYLGTLAGLDDDMTLAVAHLSNIIPLLEEQFQRNNFEVQRNVMFTLSNICYVEDELIVNNVL</sequence>
<dbReference type="InterPro" id="IPR016024">
    <property type="entry name" value="ARM-type_fold"/>
</dbReference>
<dbReference type="Gene3D" id="1.25.10.10">
    <property type="entry name" value="Leucine-rich Repeat Variant"/>
    <property type="match status" value="1"/>
</dbReference>
<gene>
    <name evidence="1" type="ORF">EZS28_055592</name>
</gene>
<feature type="non-terminal residue" evidence="1">
    <location>
        <position position="1"/>
    </location>
</feature>
<dbReference type="SUPFAM" id="SSF48371">
    <property type="entry name" value="ARM repeat"/>
    <property type="match status" value="1"/>
</dbReference>
<dbReference type="Proteomes" id="UP000324800">
    <property type="component" value="Unassembled WGS sequence"/>
</dbReference>
<organism evidence="1 2">
    <name type="scientific">Streblomastix strix</name>
    <dbReference type="NCBI Taxonomy" id="222440"/>
    <lineage>
        <taxon>Eukaryota</taxon>
        <taxon>Metamonada</taxon>
        <taxon>Preaxostyla</taxon>
        <taxon>Oxymonadida</taxon>
        <taxon>Streblomastigidae</taxon>
        <taxon>Streblomastix</taxon>
    </lineage>
</organism>
<dbReference type="AlphaFoldDB" id="A0A5J4Q058"/>
<dbReference type="InterPro" id="IPR011989">
    <property type="entry name" value="ARM-like"/>
</dbReference>
<dbReference type="EMBL" id="SNRW01047887">
    <property type="protein sequence ID" value="KAA6314389.1"/>
    <property type="molecule type" value="Genomic_DNA"/>
</dbReference>
<comment type="caution">
    <text evidence="1">The sequence shown here is derived from an EMBL/GenBank/DDBJ whole genome shotgun (WGS) entry which is preliminary data.</text>
</comment>
<protein>
    <submittedName>
        <fullName evidence="1">Uncharacterized protein</fullName>
    </submittedName>
</protein>
<name>A0A5J4Q058_9EUKA</name>
<evidence type="ECO:0000313" key="2">
    <source>
        <dbReference type="Proteomes" id="UP000324800"/>
    </source>
</evidence>